<feature type="compositionally biased region" description="Basic and acidic residues" evidence="1">
    <location>
        <begin position="47"/>
        <end position="59"/>
    </location>
</feature>
<evidence type="ECO:0000313" key="3">
    <source>
        <dbReference type="Proteomes" id="UP000824469"/>
    </source>
</evidence>
<gene>
    <name evidence="2" type="ORF">KI387_032131</name>
</gene>
<accession>A0AA38BYE9</accession>
<feature type="region of interest" description="Disordered" evidence="1">
    <location>
        <begin position="45"/>
        <end position="69"/>
    </location>
</feature>
<evidence type="ECO:0000256" key="1">
    <source>
        <dbReference type="SAM" id="MobiDB-lite"/>
    </source>
</evidence>
<reference evidence="2 3" key="1">
    <citation type="journal article" date="2021" name="Nat. Plants">
        <title>The Taxus genome provides insights into paclitaxel biosynthesis.</title>
        <authorList>
            <person name="Xiong X."/>
            <person name="Gou J."/>
            <person name="Liao Q."/>
            <person name="Li Y."/>
            <person name="Zhou Q."/>
            <person name="Bi G."/>
            <person name="Li C."/>
            <person name="Du R."/>
            <person name="Wang X."/>
            <person name="Sun T."/>
            <person name="Guo L."/>
            <person name="Liang H."/>
            <person name="Lu P."/>
            <person name="Wu Y."/>
            <person name="Zhang Z."/>
            <person name="Ro D.K."/>
            <person name="Shang Y."/>
            <person name="Huang S."/>
            <person name="Yan J."/>
        </authorList>
    </citation>
    <scope>NUCLEOTIDE SEQUENCE [LARGE SCALE GENOMIC DNA]</scope>
    <source>
        <strain evidence="2">Ta-2019</strain>
    </source>
</reference>
<proteinExistence type="predicted"/>
<comment type="caution">
    <text evidence="2">The sequence shown here is derived from an EMBL/GenBank/DDBJ whole genome shotgun (WGS) entry which is preliminary data.</text>
</comment>
<sequence>NDEAIIEFMCIRDIIPIGDHKKGFFINLSTCAYFGEEAKLRGQQILKKSEGKSSKEKPRQKSKSKSHSENLFEALVDKQIIKSKDKQSDHAKDEYLVETSLDEDLNLPPDPT</sequence>
<evidence type="ECO:0000313" key="2">
    <source>
        <dbReference type="EMBL" id="KAH9288014.1"/>
    </source>
</evidence>
<keyword evidence="3" id="KW-1185">Reference proteome</keyword>
<feature type="non-terminal residue" evidence="2">
    <location>
        <position position="112"/>
    </location>
</feature>
<name>A0AA38BYE9_TAXCH</name>
<dbReference type="AlphaFoldDB" id="A0AA38BYE9"/>
<dbReference type="EMBL" id="JAHRHJ020003813">
    <property type="protein sequence ID" value="KAH9288014.1"/>
    <property type="molecule type" value="Genomic_DNA"/>
</dbReference>
<feature type="non-terminal residue" evidence="2">
    <location>
        <position position="1"/>
    </location>
</feature>
<organism evidence="2 3">
    <name type="scientific">Taxus chinensis</name>
    <name type="common">Chinese yew</name>
    <name type="synonym">Taxus wallichiana var. chinensis</name>
    <dbReference type="NCBI Taxonomy" id="29808"/>
    <lineage>
        <taxon>Eukaryota</taxon>
        <taxon>Viridiplantae</taxon>
        <taxon>Streptophyta</taxon>
        <taxon>Embryophyta</taxon>
        <taxon>Tracheophyta</taxon>
        <taxon>Spermatophyta</taxon>
        <taxon>Pinopsida</taxon>
        <taxon>Pinidae</taxon>
        <taxon>Conifers II</taxon>
        <taxon>Cupressales</taxon>
        <taxon>Taxaceae</taxon>
        <taxon>Taxus</taxon>
    </lineage>
</organism>
<protein>
    <submittedName>
        <fullName evidence="2">Uncharacterized protein</fullName>
    </submittedName>
</protein>
<dbReference type="Proteomes" id="UP000824469">
    <property type="component" value="Unassembled WGS sequence"/>
</dbReference>